<dbReference type="SUPFAM" id="SSF51679">
    <property type="entry name" value="Bacterial luciferase-like"/>
    <property type="match status" value="1"/>
</dbReference>
<keyword evidence="4" id="KW-0503">Monooxygenase</keyword>
<dbReference type="Pfam" id="PF00296">
    <property type="entry name" value="Bac_luciferase"/>
    <property type="match status" value="1"/>
</dbReference>
<proteinExistence type="predicted"/>
<dbReference type="GO" id="GO:0016491">
    <property type="term" value="F:oxidoreductase activity"/>
    <property type="evidence" value="ECO:0007669"/>
    <property type="project" value="UniProtKB-KW"/>
</dbReference>
<keyword evidence="7" id="KW-1185">Reference proteome</keyword>
<keyword evidence="3 6" id="KW-0560">Oxidoreductase</keyword>
<keyword evidence="2" id="KW-0288">FMN</keyword>
<feature type="domain" description="Luciferase-like" evidence="5">
    <location>
        <begin position="14"/>
        <end position="227"/>
    </location>
</feature>
<dbReference type="Proteomes" id="UP001595699">
    <property type="component" value="Unassembled WGS sequence"/>
</dbReference>
<gene>
    <name evidence="6" type="ORF">ACFOUW_20775</name>
</gene>
<dbReference type="EC" id="1.-.-.-" evidence="6"/>
<keyword evidence="1" id="KW-0285">Flavoprotein</keyword>
<dbReference type="PANTHER" id="PTHR42847:SF4">
    <property type="entry name" value="ALKANESULFONATE MONOOXYGENASE-RELATED"/>
    <property type="match status" value="1"/>
</dbReference>
<reference evidence="7" key="1">
    <citation type="journal article" date="2019" name="Int. J. Syst. Evol. Microbiol.">
        <title>The Global Catalogue of Microorganisms (GCM) 10K type strain sequencing project: providing services to taxonomists for standard genome sequencing and annotation.</title>
        <authorList>
            <consortium name="The Broad Institute Genomics Platform"/>
            <consortium name="The Broad Institute Genome Sequencing Center for Infectious Disease"/>
            <person name="Wu L."/>
            <person name="Ma J."/>
        </authorList>
    </citation>
    <scope>NUCLEOTIDE SEQUENCE [LARGE SCALE GENOMIC DNA]</scope>
    <source>
        <strain evidence="7">CGMCC 4.7241</strain>
    </source>
</reference>
<dbReference type="InterPro" id="IPR036661">
    <property type="entry name" value="Luciferase-like_sf"/>
</dbReference>
<dbReference type="PANTHER" id="PTHR42847">
    <property type="entry name" value="ALKANESULFONATE MONOOXYGENASE"/>
    <property type="match status" value="1"/>
</dbReference>
<comment type="caution">
    <text evidence="6">The sequence shown here is derived from an EMBL/GenBank/DDBJ whole genome shotgun (WGS) entry which is preliminary data.</text>
</comment>
<evidence type="ECO:0000259" key="5">
    <source>
        <dbReference type="Pfam" id="PF00296"/>
    </source>
</evidence>
<protein>
    <submittedName>
        <fullName evidence="6">LLM class flavin-dependent oxidoreductase</fullName>
        <ecNumber evidence="6">1.-.-.-</ecNumber>
    </submittedName>
</protein>
<dbReference type="Gene3D" id="3.20.20.30">
    <property type="entry name" value="Luciferase-like domain"/>
    <property type="match status" value="1"/>
</dbReference>
<evidence type="ECO:0000256" key="1">
    <source>
        <dbReference type="ARBA" id="ARBA00022630"/>
    </source>
</evidence>
<evidence type="ECO:0000313" key="6">
    <source>
        <dbReference type="EMBL" id="MFC3763288.1"/>
    </source>
</evidence>
<evidence type="ECO:0000256" key="2">
    <source>
        <dbReference type="ARBA" id="ARBA00022643"/>
    </source>
</evidence>
<evidence type="ECO:0000313" key="7">
    <source>
        <dbReference type="Proteomes" id="UP001595699"/>
    </source>
</evidence>
<evidence type="ECO:0000256" key="3">
    <source>
        <dbReference type="ARBA" id="ARBA00023002"/>
    </source>
</evidence>
<dbReference type="EMBL" id="JBHRZH010000017">
    <property type="protein sequence ID" value="MFC3763288.1"/>
    <property type="molecule type" value="Genomic_DNA"/>
</dbReference>
<organism evidence="6 7">
    <name type="scientific">Tenggerimyces flavus</name>
    <dbReference type="NCBI Taxonomy" id="1708749"/>
    <lineage>
        <taxon>Bacteria</taxon>
        <taxon>Bacillati</taxon>
        <taxon>Actinomycetota</taxon>
        <taxon>Actinomycetes</taxon>
        <taxon>Propionibacteriales</taxon>
        <taxon>Nocardioidaceae</taxon>
        <taxon>Tenggerimyces</taxon>
    </lineage>
</organism>
<name>A0ABV7YDR6_9ACTN</name>
<dbReference type="InterPro" id="IPR011251">
    <property type="entry name" value="Luciferase-like_dom"/>
</dbReference>
<dbReference type="RefSeq" id="WP_205119645.1">
    <property type="nucleotide sequence ID" value="NZ_JAFBCM010000001.1"/>
</dbReference>
<accession>A0ABV7YDR6</accession>
<dbReference type="InterPro" id="IPR050172">
    <property type="entry name" value="SsuD_RutA_monooxygenase"/>
</dbReference>
<evidence type="ECO:0000256" key="4">
    <source>
        <dbReference type="ARBA" id="ARBA00023033"/>
    </source>
</evidence>
<sequence length="279" mass="30402">MRYGLDISSAGPWGDPRMMAELAGLAERSGWDGVFLEDYVFFHSGGDAYDPWVALAAIAVATEHVTIGLLVTPLPRRRVWKVAAEAMTLDHLSGGRMILGVGSGDPSGDDFQGVGEGSDSRTLAARLDESLEVLSALWSGDPVTYDGAYLNLHGVTLRPRPVQRPRIPIWVGGCYARSGPRERALRWDGACLYGVPPNTALAADDVRALRQAARERRGDDGFVVAVGGRQRRQDLRAEVDYVTSLAEADADWWHEYIEPTTSLDAARSRIESGPIRART</sequence>